<feature type="region of interest" description="Disordered" evidence="1">
    <location>
        <begin position="39"/>
        <end position="72"/>
    </location>
</feature>
<comment type="caution">
    <text evidence="2">The sequence shown here is derived from an EMBL/GenBank/DDBJ whole genome shotgun (WGS) entry which is preliminary data.</text>
</comment>
<proteinExistence type="predicted"/>
<reference evidence="2" key="1">
    <citation type="submission" date="2020-03" db="EMBL/GenBank/DDBJ databases">
        <authorList>
            <person name="Weist P."/>
        </authorList>
    </citation>
    <scope>NUCLEOTIDE SEQUENCE</scope>
</reference>
<protein>
    <submittedName>
        <fullName evidence="2">Uncharacterized protein</fullName>
    </submittedName>
</protein>
<evidence type="ECO:0000313" key="3">
    <source>
        <dbReference type="Proteomes" id="UP001153269"/>
    </source>
</evidence>
<feature type="region of interest" description="Disordered" evidence="1">
    <location>
        <begin position="1"/>
        <end position="23"/>
    </location>
</feature>
<accession>A0A9N7VP43</accession>
<evidence type="ECO:0000313" key="2">
    <source>
        <dbReference type="EMBL" id="CAB1456577.1"/>
    </source>
</evidence>
<feature type="compositionally biased region" description="Basic and acidic residues" evidence="1">
    <location>
        <begin position="39"/>
        <end position="48"/>
    </location>
</feature>
<organism evidence="2 3">
    <name type="scientific">Pleuronectes platessa</name>
    <name type="common">European plaice</name>
    <dbReference type="NCBI Taxonomy" id="8262"/>
    <lineage>
        <taxon>Eukaryota</taxon>
        <taxon>Metazoa</taxon>
        <taxon>Chordata</taxon>
        <taxon>Craniata</taxon>
        <taxon>Vertebrata</taxon>
        <taxon>Euteleostomi</taxon>
        <taxon>Actinopterygii</taxon>
        <taxon>Neopterygii</taxon>
        <taxon>Teleostei</taxon>
        <taxon>Neoteleostei</taxon>
        <taxon>Acanthomorphata</taxon>
        <taxon>Carangaria</taxon>
        <taxon>Pleuronectiformes</taxon>
        <taxon>Pleuronectoidei</taxon>
        <taxon>Pleuronectidae</taxon>
        <taxon>Pleuronectes</taxon>
    </lineage>
</organism>
<gene>
    <name evidence="2" type="ORF">PLEPLA_LOCUS44362</name>
</gene>
<feature type="compositionally biased region" description="Polar residues" evidence="1">
    <location>
        <begin position="54"/>
        <end position="72"/>
    </location>
</feature>
<evidence type="ECO:0000256" key="1">
    <source>
        <dbReference type="SAM" id="MobiDB-lite"/>
    </source>
</evidence>
<name>A0A9N7VP43_PLEPL</name>
<dbReference type="EMBL" id="CADEAL010004303">
    <property type="protein sequence ID" value="CAB1456577.1"/>
    <property type="molecule type" value="Genomic_DNA"/>
</dbReference>
<dbReference type="AlphaFoldDB" id="A0A9N7VP43"/>
<sequence>MVSETIRGRRTIGRGARGSEMPLTPVAFKKLQLAMERFKTQPDGKGEGQAEQLRAQSLFITAPSSSVSPGVS</sequence>
<dbReference type="Proteomes" id="UP001153269">
    <property type="component" value="Unassembled WGS sequence"/>
</dbReference>
<keyword evidence="3" id="KW-1185">Reference proteome</keyword>